<dbReference type="GeneID" id="109518913"/>
<dbReference type="STRING" id="109280.ENSHCOP00000023963"/>
<comment type="subcellular location">
    <subcellularLocation>
        <location evidence="1">Mitochondrion</location>
    </subcellularLocation>
</comment>
<dbReference type="InterPro" id="IPR019734">
    <property type="entry name" value="TPR_rpt"/>
</dbReference>
<dbReference type="AlphaFoldDB" id="A0A3Q2ZCP6"/>
<reference evidence="7" key="2">
    <citation type="submission" date="2025-09" db="UniProtKB">
        <authorList>
            <consortium name="Ensembl"/>
        </authorList>
    </citation>
    <scope>IDENTIFICATION</scope>
</reference>
<dbReference type="Pfam" id="PF13424">
    <property type="entry name" value="TPR_12"/>
    <property type="match status" value="2"/>
</dbReference>
<evidence type="ECO:0000256" key="4">
    <source>
        <dbReference type="ARBA" id="ARBA00022803"/>
    </source>
</evidence>
<dbReference type="InterPro" id="IPR011990">
    <property type="entry name" value="TPR-like_helical_dom_sf"/>
</dbReference>
<dbReference type="PANTHER" id="PTHR13143">
    <property type="entry name" value="TETRATRICOPEPTIDE REPEAT PROTEIN 19"/>
    <property type="match status" value="1"/>
</dbReference>
<dbReference type="InterPro" id="IPR040395">
    <property type="entry name" value="TTC19"/>
</dbReference>
<evidence type="ECO:0000256" key="5">
    <source>
        <dbReference type="ARBA" id="ARBA00022946"/>
    </source>
</evidence>
<accession>A0A3Q2ZCP6</accession>
<evidence type="ECO:0000256" key="3">
    <source>
        <dbReference type="ARBA" id="ARBA00022737"/>
    </source>
</evidence>
<dbReference type="SMART" id="SM00028">
    <property type="entry name" value="TPR"/>
    <property type="match status" value="4"/>
</dbReference>
<name>A0A3Q2ZCP6_HIPCM</name>
<dbReference type="Proteomes" id="UP000264820">
    <property type="component" value="Unplaced"/>
</dbReference>
<evidence type="ECO:0000256" key="2">
    <source>
        <dbReference type="ARBA" id="ARBA00008219"/>
    </source>
</evidence>
<sequence length="387" mass="42738">MAVTCAQTLRRACMFMFGRPVLRPNGFLSSLCFANTPPSRITGVCKIAAVTSQRGEERGRKDGRRGRGRGIWTVPAAIFGLFGSSEEPSSKEEELIMLLKKAKLSMLRGELEAASSFLHAAAAIAHGERHRPAIIYTYSQMANLAYVQGHLTQAEKLFKAAMSYMLAGGMPQDDNAFVEMSLKLATMYAQENKAELAEHGFRFCLETLEGKVQKFEETPADQLTEADEVLRKDTRLLLGLCLDSHARYLASKKQLTQAAAHYRKALDICQKEQGPHHHQTLVLMSDLATILDLQGRHDDALALLRQAVDTGRVSGHEDLHVLLANMATVLLHAGRHDDGIRMFHEALDLAREVDDSNAIRHILRGLSRAAKTAQADSGREEAEQPVT</sequence>
<evidence type="ECO:0000313" key="8">
    <source>
        <dbReference type="Proteomes" id="UP000264820"/>
    </source>
</evidence>
<dbReference type="Ensembl" id="ENSHCOT00000016705.1">
    <property type="protein sequence ID" value="ENSHCOP00000023963.1"/>
    <property type="gene ID" value="ENSHCOG00000012909.1"/>
</dbReference>
<dbReference type="OrthoDB" id="5986190at2759"/>
<dbReference type="CTD" id="54902"/>
<organism evidence="7 8">
    <name type="scientific">Hippocampus comes</name>
    <name type="common">Tiger tail seahorse</name>
    <dbReference type="NCBI Taxonomy" id="109280"/>
    <lineage>
        <taxon>Eukaryota</taxon>
        <taxon>Metazoa</taxon>
        <taxon>Chordata</taxon>
        <taxon>Craniata</taxon>
        <taxon>Vertebrata</taxon>
        <taxon>Euteleostomi</taxon>
        <taxon>Actinopterygii</taxon>
        <taxon>Neopterygii</taxon>
        <taxon>Teleostei</taxon>
        <taxon>Neoteleostei</taxon>
        <taxon>Acanthomorphata</taxon>
        <taxon>Syngnathiaria</taxon>
        <taxon>Syngnathiformes</taxon>
        <taxon>Syngnathoidei</taxon>
        <taxon>Syngnathidae</taxon>
        <taxon>Hippocampus</taxon>
    </lineage>
</organism>
<keyword evidence="4" id="KW-0802">TPR repeat</keyword>
<keyword evidence="6" id="KW-0496">Mitochondrion</keyword>
<evidence type="ECO:0000313" key="7">
    <source>
        <dbReference type="Ensembl" id="ENSHCOP00000023963.1"/>
    </source>
</evidence>
<dbReference type="GO" id="GO:0034551">
    <property type="term" value="P:mitochondrial respiratory chain complex III assembly"/>
    <property type="evidence" value="ECO:0007669"/>
    <property type="project" value="InterPro"/>
</dbReference>
<evidence type="ECO:0000256" key="1">
    <source>
        <dbReference type="ARBA" id="ARBA00004173"/>
    </source>
</evidence>
<keyword evidence="5" id="KW-0809">Transit peptide</keyword>
<dbReference type="GO" id="GO:0005743">
    <property type="term" value="C:mitochondrial inner membrane"/>
    <property type="evidence" value="ECO:0007669"/>
    <property type="project" value="TreeGrafter"/>
</dbReference>
<dbReference type="GeneTree" id="ENSGT00390000009194"/>
<dbReference type="SUPFAM" id="SSF48452">
    <property type="entry name" value="TPR-like"/>
    <property type="match status" value="2"/>
</dbReference>
<reference evidence="7" key="1">
    <citation type="submission" date="2025-08" db="UniProtKB">
        <authorList>
            <consortium name="Ensembl"/>
        </authorList>
    </citation>
    <scope>IDENTIFICATION</scope>
</reference>
<comment type="similarity">
    <text evidence="2">Belongs to the TTC19 family.</text>
</comment>
<dbReference type="PANTHER" id="PTHR13143:SF6">
    <property type="entry name" value="TETRATRICOPEPTIDE REPEAT PROTEIN 19, MITOCHONDRIAL"/>
    <property type="match status" value="1"/>
</dbReference>
<dbReference type="RefSeq" id="XP_019730644.1">
    <property type="nucleotide sequence ID" value="XM_019875085.1"/>
</dbReference>
<dbReference type="Gene3D" id="1.25.40.10">
    <property type="entry name" value="Tetratricopeptide repeat domain"/>
    <property type="match status" value="2"/>
</dbReference>
<keyword evidence="3" id="KW-0677">Repeat</keyword>
<dbReference type="OMA" id="ANTYYEM"/>
<proteinExistence type="inferred from homology"/>
<evidence type="ECO:0000256" key="6">
    <source>
        <dbReference type="ARBA" id="ARBA00023128"/>
    </source>
</evidence>
<keyword evidence="8" id="KW-1185">Reference proteome</keyword>
<protein>
    <submittedName>
        <fullName evidence="7">Tetratricopeptide repeat domain 19</fullName>
    </submittedName>
</protein>